<accession>A0A317ZHF9</accession>
<evidence type="ECO:0000313" key="2">
    <source>
        <dbReference type="EMBL" id="PXA02801.1"/>
    </source>
</evidence>
<gene>
    <name evidence="2" type="ORF">DDZ13_15270</name>
</gene>
<keyword evidence="3" id="KW-1185">Reference proteome</keyword>
<comment type="caution">
    <text evidence="2">The sequence shown here is derived from an EMBL/GenBank/DDBJ whole genome shotgun (WGS) entry which is preliminary data.</text>
</comment>
<dbReference type="EMBL" id="QHJQ01000032">
    <property type="protein sequence ID" value="PXA02801.1"/>
    <property type="molecule type" value="Genomic_DNA"/>
</dbReference>
<protein>
    <submittedName>
        <fullName evidence="2">Uncharacterized protein</fullName>
    </submittedName>
</protein>
<keyword evidence="1" id="KW-0732">Signal</keyword>
<reference evidence="2 3" key="1">
    <citation type="submission" date="2018-05" db="EMBL/GenBank/DDBJ databases">
        <title>Coraliomargarita sinensis sp. nov., isolated from a marine solar saltern.</title>
        <authorList>
            <person name="Zhou L.Y."/>
        </authorList>
    </citation>
    <scope>NUCLEOTIDE SEQUENCE [LARGE SCALE GENOMIC DNA]</scope>
    <source>
        <strain evidence="2 3">WN38</strain>
    </source>
</reference>
<dbReference type="AlphaFoldDB" id="A0A317ZHF9"/>
<evidence type="ECO:0000256" key="1">
    <source>
        <dbReference type="SAM" id="SignalP"/>
    </source>
</evidence>
<organism evidence="2 3">
    <name type="scientific">Coraliomargarita sinensis</name>
    <dbReference type="NCBI Taxonomy" id="2174842"/>
    <lineage>
        <taxon>Bacteria</taxon>
        <taxon>Pseudomonadati</taxon>
        <taxon>Verrucomicrobiota</taxon>
        <taxon>Opitutia</taxon>
        <taxon>Puniceicoccales</taxon>
        <taxon>Coraliomargaritaceae</taxon>
        <taxon>Coraliomargarita</taxon>
    </lineage>
</organism>
<sequence>MKHALTLLFAMSLSTLLADDISREKENENERLPNLQIIIPVLNISDMSIPEAILHMQEAYEKETGKLIPIFLSPKAAAKETRINVTTRNTEFIRNLQYFCSGRTANLSYSLKGNAIFIYEPFEEDYKFTEVNIEPGGSINSEAAPLRDTP</sequence>
<feature type="chain" id="PRO_5016427516" evidence="1">
    <location>
        <begin position="19"/>
        <end position="150"/>
    </location>
</feature>
<dbReference type="RefSeq" id="WP_110132325.1">
    <property type="nucleotide sequence ID" value="NZ_QHJQ01000032.1"/>
</dbReference>
<proteinExistence type="predicted"/>
<feature type="signal peptide" evidence="1">
    <location>
        <begin position="1"/>
        <end position="18"/>
    </location>
</feature>
<dbReference type="InParanoid" id="A0A317ZHF9"/>
<name>A0A317ZHF9_9BACT</name>
<evidence type="ECO:0000313" key="3">
    <source>
        <dbReference type="Proteomes" id="UP000247099"/>
    </source>
</evidence>
<dbReference type="Proteomes" id="UP000247099">
    <property type="component" value="Unassembled WGS sequence"/>
</dbReference>